<dbReference type="GO" id="GO:0006744">
    <property type="term" value="P:ubiquinone biosynthetic process"/>
    <property type="evidence" value="ECO:0007669"/>
    <property type="project" value="TreeGrafter"/>
</dbReference>
<evidence type="ECO:0000256" key="3">
    <source>
        <dbReference type="ARBA" id="ARBA00022741"/>
    </source>
</evidence>
<evidence type="ECO:0000256" key="4">
    <source>
        <dbReference type="ARBA" id="ARBA00022840"/>
    </source>
</evidence>
<dbReference type="OrthoDB" id="201153at2759"/>
<sequence>MAGRRLVDVAKLFNASKSVAQKHVALRSNQLDAFNKTSSLAKAVKHQTDRVTLTAAAAIALSKRFSEEAPSYARAAAQQATGTPHEDIPRKDTIKRDAPSGGVKEGIEQDHHYDRSEQNTTARPPPETELEIEQEEAQRRPLPDGTIPTSDVTLEQEEKGQDTFSERPVPEAPKEPLAKESEQTRQEDEGIKPVESDESTIPLPGQPRGGSLAATESIPSHANDLQRPPKPSGVEKLQAGHDRDVFYARSVESKPAPPSQPRAQIPSHTETKQASDEHVDDKQLNQDVYYSVPGAGQPQAQKEASEVEDIPDEISKELFHSPRVAKMLGGAPNSQMEHSRNRPAARNPFIPPQYQAGHGHDVKPSTTSQSSQPVERVQPAQPRTAEKEMQDLASQLAQDAQTSETAAPPLTAIPQMSSEAAVEPEKAPYTLRESRVPSSRFGRMWQYAGLGTSMALGAVGESLRRVTGSAASTTGSLMLSPGNIEILVAKLSKMRGAALKLGQMISIQDMKMLPPQIHDVLQRVQDSADYMPASQRNKVLVQNLGSEWRDLFKSFEDVPIAAASIGQVHKAVLKSTGDAVAVKVQYPGVASSIDSDLNNLSVLLNASRLLPRGLFLDKTIANARTELAWECDYTREAECQMRFRDFLADDKEAFTVPKVFAEASGPTVLTAELMHGVGVTKPKNLTQEQRDWIGTQILRLCLREIVEFKFMQTDPNWTNFLYNAKANKIELLDFGASREYPDEFVEPYINILVGASKGDHTTIRDRSIELGYLTGAESPAMLDAHIQSVLTLAEPFKADGPEIYDFRDQTITDRVRSLIPVMVKERLAPPPEETYSLHRKLSGAFLLCARLGSRVPCRELFRKAIETWEGKGKLV</sequence>
<dbReference type="SUPFAM" id="SSF56112">
    <property type="entry name" value="Protein kinase-like (PK-like)"/>
    <property type="match status" value="1"/>
</dbReference>
<feature type="region of interest" description="Disordered" evidence="5">
    <location>
        <begin position="64"/>
        <end position="434"/>
    </location>
</feature>
<dbReference type="InterPro" id="IPR004147">
    <property type="entry name" value="ABC1_dom"/>
</dbReference>
<evidence type="ECO:0000256" key="5">
    <source>
        <dbReference type="SAM" id="MobiDB-lite"/>
    </source>
</evidence>
<gene>
    <name evidence="7" type="ORF">FB567DRAFT_579848</name>
</gene>
<organism evidence="7 8">
    <name type="scientific">Paraphoma chrysanthemicola</name>
    <dbReference type="NCBI Taxonomy" id="798071"/>
    <lineage>
        <taxon>Eukaryota</taxon>
        <taxon>Fungi</taxon>
        <taxon>Dikarya</taxon>
        <taxon>Ascomycota</taxon>
        <taxon>Pezizomycotina</taxon>
        <taxon>Dothideomycetes</taxon>
        <taxon>Pleosporomycetidae</taxon>
        <taxon>Pleosporales</taxon>
        <taxon>Pleosporineae</taxon>
        <taxon>Phaeosphaeriaceae</taxon>
        <taxon>Paraphoma</taxon>
    </lineage>
</organism>
<evidence type="ECO:0000313" key="7">
    <source>
        <dbReference type="EMBL" id="KAH7087853.1"/>
    </source>
</evidence>
<dbReference type="EMBL" id="JAGMVJ010000009">
    <property type="protein sequence ID" value="KAH7087853.1"/>
    <property type="molecule type" value="Genomic_DNA"/>
</dbReference>
<feature type="compositionally biased region" description="Basic and acidic residues" evidence="5">
    <location>
        <begin position="269"/>
        <end position="284"/>
    </location>
</feature>
<feature type="domain" description="ABC1 atypical kinase-like" evidence="6">
    <location>
        <begin position="523"/>
        <end position="764"/>
    </location>
</feature>
<dbReference type="InterPro" id="IPR011009">
    <property type="entry name" value="Kinase-like_dom_sf"/>
</dbReference>
<feature type="compositionally biased region" description="Basic and acidic residues" evidence="5">
    <location>
        <begin position="156"/>
        <end position="195"/>
    </location>
</feature>
<feature type="compositionally biased region" description="Basic and acidic residues" evidence="5">
    <location>
        <begin position="105"/>
        <end position="117"/>
    </location>
</feature>
<protein>
    <submittedName>
        <fullName evidence="7">ABC1 family-domain-containing protein</fullName>
    </submittedName>
</protein>
<dbReference type="InterPro" id="IPR051409">
    <property type="entry name" value="Atypical_kinase_ADCK"/>
</dbReference>
<keyword evidence="2" id="KW-0808">Transferase</keyword>
<comment type="caution">
    <text evidence="7">The sequence shown here is derived from an EMBL/GenBank/DDBJ whole genome shotgun (WGS) entry which is preliminary data.</text>
</comment>
<dbReference type="PANTHER" id="PTHR43851">
    <property type="match status" value="1"/>
</dbReference>
<feature type="compositionally biased region" description="Polar residues" evidence="5">
    <location>
        <begin position="364"/>
        <end position="373"/>
    </location>
</feature>
<dbReference type="Proteomes" id="UP000813461">
    <property type="component" value="Unassembled WGS sequence"/>
</dbReference>
<accession>A0A8K0VYS4</accession>
<reference evidence="7" key="1">
    <citation type="journal article" date="2021" name="Nat. Commun.">
        <title>Genetic determinants of endophytism in the Arabidopsis root mycobiome.</title>
        <authorList>
            <person name="Mesny F."/>
            <person name="Miyauchi S."/>
            <person name="Thiergart T."/>
            <person name="Pickel B."/>
            <person name="Atanasova L."/>
            <person name="Karlsson M."/>
            <person name="Huettel B."/>
            <person name="Barry K.W."/>
            <person name="Haridas S."/>
            <person name="Chen C."/>
            <person name="Bauer D."/>
            <person name="Andreopoulos W."/>
            <person name="Pangilinan J."/>
            <person name="LaButti K."/>
            <person name="Riley R."/>
            <person name="Lipzen A."/>
            <person name="Clum A."/>
            <person name="Drula E."/>
            <person name="Henrissat B."/>
            <person name="Kohler A."/>
            <person name="Grigoriev I.V."/>
            <person name="Martin F.M."/>
            <person name="Hacquard S."/>
        </authorList>
    </citation>
    <scope>NUCLEOTIDE SEQUENCE</scope>
    <source>
        <strain evidence="7">MPI-SDFR-AT-0120</strain>
    </source>
</reference>
<dbReference type="PANTHER" id="PTHR43851:SF3">
    <property type="entry name" value="COENZYME Q8"/>
    <property type="match status" value="1"/>
</dbReference>
<feature type="compositionally biased region" description="Low complexity" evidence="5">
    <location>
        <begin position="391"/>
        <end position="401"/>
    </location>
</feature>
<proteinExistence type="inferred from homology"/>
<dbReference type="AlphaFoldDB" id="A0A8K0VYS4"/>
<feature type="compositionally biased region" description="Basic and acidic residues" evidence="5">
    <location>
        <begin position="84"/>
        <end position="98"/>
    </location>
</feature>
<dbReference type="GO" id="GO:0016740">
    <property type="term" value="F:transferase activity"/>
    <property type="evidence" value="ECO:0007669"/>
    <property type="project" value="UniProtKB-KW"/>
</dbReference>
<evidence type="ECO:0000313" key="8">
    <source>
        <dbReference type="Proteomes" id="UP000813461"/>
    </source>
</evidence>
<evidence type="ECO:0000256" key="2">
    <source>
        <dbReference type="ARBA" id="ARBA00022679"/>
    </source>
</evidence>
<keyword evidence="8" id="KW-1185">Reference proteome</keyword>
<keyword evidence="4" id="KW-0067">ATP-binding</keyword>
<dbReference type="CDD" id="cd13970">
    <property type="entry name" value="ABC1_ADCK3"/>
    <property type="match status" value="1"/>
</dbReference>
<name>A0A8K0VYS4_9PLEO</name>
<evidence type="ECO:0000256" key="1">
    <source>
        <dbReference type="ARBA" id="ARBA00009670"/>
    </source>
</evidence>
<dbReference type="InterPro" id="IPR034646">
    <property type="entry name" value="ADCK3_dom"/>
</dbReference>
<comment type="similarity">
    <text evidence="1">Belongs to the protein kinase superfamily. ADCK protein kinase family.</text>
</comment>
<evidence type="ECO:0000259" key="6">
    <source>
        <dbReference type="Pfam" id="PF03109"/>
    </source>
</evidence>
<dbReference type="Pfam" id="PF03109">
    <property type="entry name" value="ABC1"/>
    <property type="match status" value="1"/>
</dbReference>
<keyword evidence="3" id="KW-0547">Nucleotide-binding</keyword>
<dbReference type="GO" id="GO:0005524">
    <property type="term" value="F:ATP binding"/>
    <property type="evidence" value="ECO:0007669"/>
    <property type="project" value="UniProtKB-KW"/>
</dbReference>